<dbReference type="InterPro" id="IPR037217">
    <property type="entry name" value="Trp/Indoleamine_2_3_dOase-like"/>
</dbReference>
<dbReference type="InterPro" id="IPR004981">
    <property type="entry name" value="Trp_2_3_dOase"/>
</dbReference>
<dbReference type="GO" id="GO:0004833">
    <property type="term" value="F:L-tryptophan 2,3-dioxygenase activity"/>
    <property type="evidence" value="ECO:0007669"/>
    <property type="project" value="UniProtKB-UniRule"/>
</dbReference>
<keyword evidence="3" id="KW-1185">Reference proteome</keyword>
<name>A0A1K0GW91_9ACTN</name>
<dbReference type="UniPathway" id="UPA00333">
    <property type="reaction ID" value="UER00453"/>
</dbReference>
<dbReference type="GO" id="GO:0020037">
    <property type="term" value="F:heme binding"/>
    <property type="evidence" value="ECO:0007669"/>
    <property type="project" value="UniProtKB-UniRule"/>
</dbReference>
<dbReference type="GO" id="GO:0019442">
    <property type="term" value="P:L-tryptophan catabolic process to acetyl-CoA"/>
    <property type="evidence" value="ECO:0007669"/>
    <property type="project" value="TreeGrafter"/>
</dbReference>
<reference evidence="2 3" key="1">
    <citation type="submission" date="2016-09" db="EMBL/GenBank/DDBJ databases">
        <title>Couchioplanes caeruleus draft genome sequence.</title>
        <authorList>
            <person name="Sheehan J."/>
            <person name="Caffrey P."/>
        </authorList>
    </citation>
    <scope>NUCLEOTIDE SEQUENCE [LARGE SCALE GENOMIC DNA]</scope>
    <source>
        <strain evidence="2 3">DSM 43634</strain>
    </source>
</reference>
<dbReference type="HAMAP" id="MF_01972">
    <property type="entry name" value="T23O"/>
    <property type="match status" value="1"/>
</dbReference>
<comment type="caution">
    <text evidence="1">Lacks conserved residue(s) required for the propagation of feature annotation.</text>
</comment>
<evidence type="ECO:0000313" key="3">
    <source>
        <dbReference type="Proteomes" id="UP000182486"/>
    </source>
</evidence>
<dbReference type="Gene3D" id="1.20.58.480">
    <property type="match status" value="1"/>
</dbReference>
<comment type="caution">
    <text evidence="2">The sequence shown here is derived from an EMBL/GenBank/DDBJ whole genome shotgun (WGS) entry which is preliminary data.</text>
</comment>
<feature type="binding site" evidence="1">
    <location>
        <position position="103"/>
    </location>
    <ligand>
        <name>substrate</name>
    </ligand>
</feature>
<comment type="similarity">
    <text evidence="1">Belongs to the tryptophan 2,3-dioxygenase family.</text>
</comment>
<keyword evidence="1" id="KW-0823">Tryptophan catabolism</keyword>
<dbReference type="Pfam" id="PF03301">
    <property type="entry name" value="Trp_dioxygenase"/>
    <property type="match status" value="2"/>
</dbReference>
<gene>
    <name evidence="1" type="primary">kynA</name>
    <name evidence="2" type="ORF">BG844_03340</name>
</gene>
<proteinExistence type="inferred from homology"/>
<keyword evidence="1" id="KW-0560">Oxidoreductase</keyword>
<dbReference type="PANTHER" id="PTHR10138">
    <property type="entry name" value="TRYPTOPHAN 2,3-DIOXYGENASE"/>
    <property type="match status" value="1"/>
</dbReference>
<comment type="cofactor">
    <cofactor evidence="1">
        <name>heme</name>
        <dbReference type="ChEBI" id="CHEBI:30413"/>
    </cofactor>
    <text evidence="1">Binds 1 heme group per subunit.</text>
</comment>
<accession>A0A1K0GW91</accession>
<comment type="function">
    <text evidence="1">Heme-dependent dioxygenase that catalyzes the oxidative cleavage of the L-tryptophan (L-Trp) pyrrole ring and converts L-tryptophan to N-formyl-L-kynurenine. Catalyzes the oxidative cleavage of the indole moiety.</text>
</comment>
<dbReference type="AlphaFoldDB" id="A0A1K0GW91"/>
<comment type="catalytic activity">
    <reaction evidence="1">
        <text>L-tryptophan + O2 = N-formyl-L-kynurenine</text>
        <dbReference type="Rhea" id="RHEA:24536"/>
        <dbReference type="ChEBI" id="CHEBI:15379"/>
        <dbReference type="ChEBI" id="CHEBI:57912"/>
        <dbReference type="ChEBI" id="CHEBI:58629"/>
        <dbReference type="EC" id="1.13.11.11"/>
    </reaction>
</comment>
<organism evidence="2 3">
    <name type="scientific">Couchioplanes caeruleus subsp. caeruleus</name>
    <dbReference type="NCBI Taxonomy" id="56427"/>
    <lineage>
        <taxon>Bacteria</taxon>
        <taxon>Bacillati</taxon>
        <taxon>Actinomycetota</taxon>
        <taxon>Actinomycetes</taxon>
        <taxon>Micromonosporales</taxon>
        <taxon>Micromonosporaceae</taxon>
        <taxon>Couchioplanes</taxon>
    </lineage>
</organism>
<dbReference type="EMBL" id="MEIA01000014">
    <property type="protein sequence ID" value="OJF15652.1"/>
    <property type="molecule type" value="Genomic_DNA"/>
</dbReference>
<feature type="binding site" description="axial binding residue" evidence="1">
    <location>
        <position position="224"/>
    </location>
    <ligand>
        <name>heme</name>
        <dbReference type="ChEBI" id="CHEBI:30413"/>
    </ligand>
    <ligandPart>
        <name>Fe</name>
        <dbReference type="ChEBI" id="CHEBI:18248"/>
    </ligandPart>
</feature>
<protein>
    <recommendedName>
        <fullName evidence="1">Tryptophan 2,3-dioxygenase</fullName>
        <shortName evidence="1">TDO</shortName>
        <ecNumber evidence="1">1.13.11.11</ecNumber>
    </recommendedName>
    <alternativeName>
        <fullName evidence="1">Tryptamin 2,3-dioxygenase</fullName>
    </alternativeName>
    <alternativeName>
        <fullName evidence="1">Tryptophan oxygenase</fullName>
        <shortName evidence="1">TO</shortName>
        <shortName evidence="1">TRPO</shortName>
    </alternativeName>
    <alternativeName>
        <fullName evidence="1">Tryptophan pyrrolase</fullName>
    </alternativeName>
    <alternativeName>
        <fullName evidence="1">Tryptophanase</fullName>
    </alternativeName>
</protein>
<dbReference type="SUPFAM" id="SSF140959">
    <property type="entry name" value="Indolic compounds 2,3-dioxygenase-like"/>
    <property type="match status" value="1"/>
</dbReference>
<dbReference type="GO" id="GO:0046872">
    <property type="term" value="F:metal ion binding"/>
    <property type="evidence" value="ECO:0007669"/>
    <property type="project" value="UniProtKB-KW"/>
</dbReference>
<keyword evidence="1" id="KW-0349">Heme</keyword>
<keyword evidence="1" id="KW-0479">Metal-binding</keyword>
<sequence>MGGAAVTHPNPYVDYARMDDLHDLQEPATESPFELQFILLSQVKELLFRMVQLEVDQARARVREDRPEAACRALSRAARHQRTLVGCWESMNAMPVDEFLGFRDELGEASGTQSPVYRLLEFTLGNRGAAMVRRSDFIRFPRLRAELERPSLYDEVLRHLYRIGLPVPEHVLSRDVTVPYEPDRAVEDVWATAYRSPDKYRSAYELAEHLLEVAYQFSRWRATHLLVVERMLGGKRGSGGTDGAAWLRKINEHRFFAELWTMRSAL</sequence>
<keyword evidence="1" id="KW-0408">Iron</keyword>
<dbReference type="PANTHER" id="PTHR10138:SF0">
    <property type="entry name" value="TRYPTOPHAN 2,3-DIOXYGENASE"/>
    <property type="match status" value="1"/>
</dbReference>
<evidence type="ECO:0000313" key="2">
    <source>
        <dbReference type="EMBL" id="OJF15652.1"/>
    </source>
</evidence>
<dbReference type="Proteomes" id="UP000182486">
    <property type="component" value="Unassembled WGS sequence"/>
</dbReference>
<keyword evidence="1 2" id="KW-0223">Dioxygenase</keyword>
<comment type="pathway">
    <text evidence="1">Amino-acid degradation; L-tryptophan degradation via kynurenine pathway; L-kynurenine from L-tryptophan: step 1/2.</text>
</comment>
<dbReference type="EC" id="1.13.11.11" evidence="1"/>
<dbReference type="GO" id="GO:0019441">
    <property type="term" value="P:L-tryptophan catabolic process to kynurenine"/>
    <property type="evidence" value="ECO:0007669"/>
    <property type="project" value="UniProtKB-UniRule"/>
</dbReference>
<evidence type="ECO:0000256" key="1">
    <source>
        <dbReference type="HAMAP-Rule" id="MF_01972"/>
    </source>
</evidence>
<comment type="subunit">
    <text evidence="1">Homotetramer.</text>
</comment>